<evidence type="ECO:0000313" key="2">
    <source>
        <dbReference type="EMBL" id="OAI17685.1"/>
    </source>
</evidence>
<evidence type="ECO:0000313" key="3">
    <source>
        <dbReference type="Proteomes" id="UP000077857"/>
    </source>
</evidence>
<protein>
    <submittedName>
        <fullName evidence="2">Uncharacterized protein</fullName>
    </submittedName>
</protein>
<comment type="caution">
    <text evidence="2">The sequence shown here is derived from an EMBL/GenBank/DDBJ whole genome shotgun (WGS) entry which is preliminary data.</text>
</comment>
<feature type="region of interest" description="Disordered" evidence="1">
    <location>
        <begin position="14"/>
        <end position="46"/>
    </location>
</feature>
<accession>A0A177NIJ0</accession>
<gene>
    <name evidence="2" type="ORF">A1507_10620</name>
</gene>
<dbReference type="AlphaFoldDB" id="A0A177NIJ0"/>
<reference evidence="2 3" key="1">
    <citation type="submission" date="2016-03" db="EMBL/GenBank/DDBJ databases">
        <authorList>
            <person name="Ploux O."/>
        </authorList>
    </citation>
    <scope>NUCLEOTIDE SEQUENCE [LARGE SCALE GENOMIC DNA]</scope>
    <source>
        <strain evidence="2 3">R-45378</strain>
    </source>
</reference>
<evidence type="ECO:0000256" key="1">
    <source>
        <dbReference type="SAM" id="MobiDB-lite"/>
    </source>
</evidence>
<proteinExistence type="predicted"/>
<sequence>MAFYPVGYQYRQTGAANAKPEQPPLADTDAALKNRQPQSQPSSTEQIEAALAETELTIETRNPPTNSRALKALNAYTENRNQSVQARLHQTLSGIDLYA</sequence>
<dbReference type="Proteomes" id="UP000077857">
    <property type="component" value="Unassembled WGS sequence"/>
</dbReference>
<organism evidence="2 3">
    <name type="scientific">Methylomonas koyamae</name>
    <dbReference type="NCBI Taxonomy" id="702114"/>
    <lineage>
        <taxon>Bacteria</taxon>
        <taxon>Pseudomonadati</taxon>
        <taxon>Pseudomonadota</taxon>
        <taxon>Gammaproteobacteria</taxon>
        <taxon>Methylococcales</taxon>
        <taxon>Methylococcaceae</taxon>
        <taxon>Methylomonas</taxon>
    </lineage>
</organism>
<name>A0A177NIJ0_9GAMM</name>
<dbReference type="EMBL" id="LUUJ01000066">
    <property type="protein sequence ID" value="OAI17685.1"/>
    <property type="molecule type" value="Genomic_DNA"/>
</dbReference>